<evidence type="ECO:0000259" key="1">
    <source>
        <dbReference type="Pfam" id="PF02371"/>
    </source>
</evidence>
<dbReference type="GO" id="GO:0004803">
    <property type="term" value="F:transposase activity"/>
    <property type="evidence" value="ECO:0007669"/>
    <property type="project" value="InterPro"/>
</dbReference>
<dbReference type="Pfam" id="PF02371">
    <property type="entry name" value="Transposase_20"/>
    <property type="match status" value="1"/>
</dbReference>
<dbReference type="EMBL" id="BSEC01000002">
    <property type="protein sequence ID" value="GLI95115.1"/>
    <property type="molecule type" value="Genomic_DNA"/>
</dbReference>
<proteinExistence type="predicted"/>
<keyword evidence="3" id="KW-1185">Reference proteome</keyword>
<sequence length="407" mass="45479">MGRAVAELGILADEQIREEPSMSKSFNPRMPMAAYDHTITIVAVLELSGKSWLLGAVAPGVDRRTKRSIDARDIEGVLKALARLKIEARKAGFEVGRVVLGYEAGRDGFWIARALQARGLEVYVMHPSSISVERRGRRAKSDRLDVDILLGTLLGWLRGEPRRCTMAPIPTEAEEDMREPGRRREAIVAARLKVENQIDALLVRYGVESFKPRLKNAEQKLAELKTADGRELPPNTMSSVERLLTQHRLLSQQLKEIEAARQQVATKADPDPVERKIQLLFSVFGLGVETATVLAQEVFARSFKDRRALAAFVGISGTPYDSGGSRREQGISKNGNSCVRRLLGQLAWRWLKFQPESGLARWFHERVNGAKGRIKKIMIVALARKLLVALWRFVETGEIPDGVRFAT</sequence>
<dbReference type="GO" id="GO:0003677">
    <property type="term" value="F:DNA binding"/>
    <property type="evidence" value="ECO:0007669"/>
    <property type="project" value="InterPro"/>
</dbReference>
<feature type="domain" description="Transposase IS116/IS110/IS902 C-terminal" evidence="1">
    <location>
        <begin position="278"/>
        <end position="356"/>
    </location>
</feature>
<dbReference type="NCBIfam" id="NF033542">
    <property type="entry name" value="transpos_IS110"/>
    <property type="match status" value="1"/>
</dbReference>
<dbReference type="Proteomes" id="UP001144323">
    <property type="component" value="Unassembled WGS sequence"/>
</dbReference>
<dbReference type="AlphaFoldDB" id="A0A9W6GYE7"/>
<protein>
    <submittedName>
        <fullName evidence="2">IS110 family transposase</fullName>
    </submittedName>
</protein>
<reference evidence="2" key="1">
    <citation type="journal article" date="2023" name="Int. J. Syst. Evol. Microbiol.">
        <title>Methylocystis iwaonis sp. nov., a type II methane-oxidizing bacterium from surface soil of a rice paddy field in Japan, and emended description of the genus Methylocystis (ex Whittenbury et al. 1970) Bowman et al. 1993.</title>
        <authorList>
            <person name="Kaise H."/>
            <person name="Sawadogo J.B."/>
            <person name="Alam M.S."/>
            <person name="Ueno C."/>
            <person name="Dianou D."/>
            <person name="Shinjo R."/>
            <person name="Asakawa S."/>
        </authorList>
    </citation>
    <scope>NUCLEOTIDE SEQUENCE</scope>
    <source>
        <strain evidence="2">LMG27198</strain>
    </source>
</reference>
<dbReference type="RefSeq" id="WP_281805775.1">
    <property type="nucleotide sequence ID" value="NZ_BSEC01000002.1"/>
</dbReference>
<evidence type="ECO:0000313" key="3">
    <source>
        <dbReference type="Proteomes" id="UP001144323"/>
    </source>
</evidence>
<dbReference type="InterPro" id="IPR047650">
    <property type="entry name" value="Transpos_IS110"/>
</dbReference>
<accession>A0A9W6GYE7</accession>
<comment type="caution">
    <text evidence="2">The sequence shown here is derived from an EMBL/GenBank/DDBJ whole genome shotgun (WGS) entry which is preliminary data.</text>
</comment>
<dbReference type="PANTHER" id="PTHR33055">
    <property type="entry name" value="TRANSPOSASE FOR INSERTION SEQUENCE ELEMENT IS1111A"/>
    <property type="match status" value="1"/>
</dbReference>
<name>A0A9W6GYE7_9HYPH</name>
<evidence type="ECO:0000313" key="2">
    <source>
        <dbReference type="EMBL" id="GLI95115.1"/>
    </source>
</evidence>
<dbReference type="PANTHER" id="PTHR33055:SF3">
    <property type="entry name" value="PUTATIVE TRANSPOSASE FOR IS117-RELATED"/>
    <property type="match status" value="1"/>
</dbReference>
<dbReference type="InterPro" id="IPR003346">
    <property type="entry name" value="Transposase_20"/>
</dbReference>
<dbReference type="GO" id="GO:0006313">
    <property type="term" value="P:DNA transposition"/>
    <property type="evidence" value="ECO:0007669"/>
    <property type="project" value="InterPro"/>
</dbReference>
<organism evidence="2 3">
    <name type="scientific">Methylocystis echinoides</name>
    <dbReference type="NCBI Taxonomy" id="29468"/>
    <lineage>
        <taxon>Bacteria</taxon>
        <taxon>Pseudomonadati</taxon>
        <taxon>Pseudomonadota</taxon>
        <taxon>Alphaproteobacteria</taxon>
        <taxon>Hyphomicrobiales</taxon>
        <taxon>Methylocystaceae</taxon>
        <taxon>Methylocystis</taxon>
    </lineage>
</organism>
<gene>
    <name evidence="2" type="ORF">LMG27198_41070</name>
</gene>